<protein>
    <submittedName>
        <fullName evidence="2">SMI1 / KNR4 family protein</fullName>
    </submittedName>
</protein>
<accession>A0A1S8MQ90</accession>
<evidence type="ECO:0000259" key="1">
    <source>
        <dbReference type="SMART" id="SM00860"/>
    </source>
</evidence>
<dbReference type="InterPro" id="IPR018958">
    <property type="entry name" value="Knr4/Smi1-like_dom"/>
</dbReference>
<dbReference type="Gene3D" id="3.40.1580.10">
    <property type="entry name" value="SMI1/KNR4-like"/>
    <property type="match status" value="1"/>
</dbReference>
<proteinExistence type="predicted"/>
<dbReference type="AlphaFoldDB" id="A0A1S8MQ90"/>
<feature type="domain" description="Knr4/Smi1-like" evidence="1">
    <location>
        <begin position="13"/>
        <end position="142"/>
    </location>
</feature>
<comment type="caution">
    <text evidence="2">The sequence shown here is derived from an EMBL/GenBank/DDBJ whole genome shotgun (WGS) entry which is preliminary data.</text>
</comment>
<evidence type="ECO:0000313" key="2">
    <source>
        <dbReference type="EMBL" id="OOM06325.1"/>
    </source>
</evidence>
<dbReference type="Pfam" id="PF09346">
    <property type="entry name" value="SMI1_KNR4"/>
    <property type="match status" value="1"/>
</dbReference>
<dbReference type="SUPFAM" id="SSF160631">
    <property type="entry name" value="SMI1/KNR4-like"/>
    <property type="match status" value="1"/>
</dbReference>
<reference evidence="2 3" key="1">
    <citation type="submission" date="2016-05" db="EMBL/GenBank/DDBJ databases">
        <title>Microbial solvent formation.</title>
        <authorList>
            <person name="Poehlein A."/>
            <person name="Montoya Solano J.D."/>
            <person name="Flitsch S."/>
            <person name="Krabben P."/>
            <person name="Duerre P."/>
            <person name="Daniel R."/>
        </authorList>
    </citation>
    <scope>NUCLEOTIDE SEQUENCE [LARGE SCALE GENOMIC DNA]</scope>
    <source>
        <strain evidence="2 3">L1-8</strain>
    </source>
</reference>
<dbReference type="InterPro" id="IPR037883">
    <property type="entry name" value="Knr4/Smi1-like_sf"/>
</dbReference>
<organism evidence="2 3">
    <name type="scientific">Clostridium saccharobutylicum</name>
    <dbReference type="NCBI Taxonomy" id="169679"/>
    <lineage>
        <taxon>Bacteria</taxon>
        <taxon>Bacillati</taxon>
        <taxon>Bacillota</taxon>
        <taxon>Clostridia</taxon>
        <taxon>Eubacteriales</taxon>
        <taxon>Clostridiaceae</taxon>
        <taxon>Clostridium</taxon>
    </lineage>
</organism>
<gene>
    <name evidence="2" type="ORF">CLOSAC_42440</name>
</gene>
<name>A0A1S8MQ90_CLOSA</name>
<dbReference type="Proteomes" id="UP000191154">
    <property type="component" value="Unassembled WGS sequence"/>
</dbReference>
<sequence length="148" mass="17451">MSSNIRWICENDNVEITTISNVETMLGVKFPKDYIEIAMKNDGGYPKPNRFDFNDNKEVFNNLLSFDEEDYSNIINTYNDIKDRLIEKVIPFAEDPFGNMICFDYRNNEQPVVIFWEHEKAFSDKESAISYLCDTFTELMLMLHESKE</sequence>
<dbReference type="SMART" id="SM00860">
    <property type="entry name" value="SMI1_KNR4"/>
    <property type="match status" value="1"/>
</dbReference>
<evidence type="ECO:0000313" key="3">
    <source>
        <dbReference type="Proteomes" id="UP000191154"/>
    </source>
</evidence>
<dbReference type="EMBL" id="LZYZ01000010">
    <property type="protein sequence ID" value="OOM06325.1"/>
    <property type="molecule type" value="Genomic_DNA"/>
</dbReference>
<dbReference type="RefSeq" id="WP_077867223.1">
    <property type="nucleotide sequence ID" value="NZ_LZYZ01000010.1"/>
</dbReference>